<keyword evidence="1" id="KW-0808">Transferase</keyword>
<accession>A0ABU7UJM2</accession>
<evidence type="ECO:0000313" key="3">
    <source>
        <dbReference type="EMBL" id="MEF2111044.1"/>
    </source>
</evidence>
<proteinExistence type="predicted"/>
<organism evidence="3 4">
    <name type="scientific">Clostridium frigoriphilum</name>
    <dbReference type="NCBI Taxonomy" id="443253"/>
    <lineage>
        <taxon>Bacteria</taxon>
        <taxon>Bacillati</taxon>
        <taxon>Bacillota</taxon>
        <taxon>Clostridia</taxon>
        <taxon>Eubacteriales</taxon>
        <taxon>Clostridiaceae</taxon>
        <taxon>Clostridium</taxon>
    </lineage>
</organism>
<reference evidence="3 4" key="1">
    <citation type="submission" date="2023-11" db="EMBL/GenBank/DDBJ databases">
        <title>Draft genome sequence of a psychrophilic Clostridium strain from permafrost water brine.</title>
        <authorList>
            <person name="Shcherbakova V.A."/>
            <person name="Trubitsyn V.E."/>
            <person name="Zakharyuk A.G."/>
        </authorList>
    </citation>
    <scope>NUCLEOTIDE SEQUENCE [LARGE SCALE GENOMIC DNA]</scope>
    <source>
        <strain evidence="3 4">14F</strain>
    </source>
</reference>
<evidence type="ECO:0000313" key="4">
    <source>
        <dbReference type="Proteomes" id="UP001498469"/>
    </source>
</evidence>
<sequence>MELSDKTNSIPESVNTILEEYLDLFELELPNFLEAYYIYGSITLGAFNYGLSDIDFIAVVKRQVTELDIDVLKKIHSNIKKKFPKTDLMGLYVMGNDLQLEYENEKSCPCFIGGVYKGLKKFEKNSIDAFQLKKYGLTVKGKEIDNFDFTVNWDILIHIMRENLNTYWFNWNDDCKKFLSKRYIGLFVDLGMIEWGVLGVSRLYYTFKERDMTSKVGAGEYVLQKAPQRWHKVINEAMRLRKGNPKSYYKSVFERRVDVLAYIDFIIQESNNLFNDKRC</sequence>
<dbReference type="InterPro" id="IPR025184">
    <property type="entry name" value="AadA_C"/>
</dbReference>
<dbReference type="Pfam" id="PF13427">
    <property type="entry name" value="AadA_C"/>
    <property type="match status" value="1"/>
</dbReference>
<dbReference type="GO" id="GO:0016779">
    <property type="term" value="F:nucleotidyltransferase activity"/>
    <property type="evidence" value="ECO:0007669"/>
    <property type="project" value="UniProtKB-KW"/>
</dbReference>
<dbReference type="Proteomes" id="UP001498469">
    <property type="component" value="Unassembled WGS sequence"/>
</dbReference>
<gene>
    <name evidence="3" type="ORF">SJI18_01850</name>
</gene>
<evidence type="ECO:0000259" key="2">
    <source>
        <dbReference type="Pfam" id="PF13427"/>
    </source>
</evidence>
<dbReference type="RefSeq" id="WP_216247716.1">
    <property type="nucleotide sequence ID" value="NZ_JAZHFS010000001.1"/>
</dbReference>
<keyword evidence="3" id="KW-0548">Nucleotidyltransferase</keyword>
<keyword evidence="4" id="KW-1185">Reference proteome</keyword>
<evidence type="ECO:0000256" key="1">
    <source>
        <dbReference type="ARBA" id="ARBA00022679"/>
    </source>
</evidence>
<name>A0ABU7UJM2_9CLOT</name>
<comment type="caution">
    <text evidence="3">The sequence shown here is derived from an EMBL/GenBank/DDBJ whole genome shotgun (WGS) entry which is preliminary data.</text>
</comment>
<dbReference type="EMBL" id="JAZHFS010000001">
    <property type="protein sequence ID" value="MEF2111044.1"/>
    <property type="molecule type" value="Genomic_DNA"/>
</dbReference>
<protein>
    <submittedName>
        <fullName evidence="3">Aminoglycoside adenylyltransferase domain-containing protein</fullName>
    </submittedName>
</protein>
<feature type="domain" description="Adenylyltransferase AadA C-terminal" evidence="2">
    <location>
        <begin position="197"/>
        <end position="247"/>
    </location>
</feature>